<gene>
    <name evidence="1" type="ORF">BN4615_P6465</name>
</gene>
<dbReference type="EMBL" id="LT559118">
    <property type="protein sequence ID" value="SBO96949.1"/>
    <property type="molecule type" value="Genomic_DNA"/>
</dbReference>
<dbReference type="AlphaFoldDB" id="A0A1M4EDJ2"/>
<evidence type="ECO:0000313" key="1">
    <source>
        <dbReference type="EMBL" id="SBO96949.1"/>
    </source>
</evidence>
<protein>
    <submittedName>
        <fullName evidence="1">Uncharacterized protein</fullName>
    </submittedName>
</protein>
<sequence>MLVRVRERGVQQLASFPAPGTWEVPTAGWHFGFPARGAGGAALLRKWLGFLAPLGGRGGAGAFACGP</sequence>
<accession>A0A1M4EDJ2</accession>
<proteinExistence type="predicted"/>
<organism evidence="1">
    <name type="scientific">Nonomuraea gerenzanensis</name>
    <dbReference type="NCBI Taxonomy" id="93944"/>
    <lineage>
        <taxon>Bacteria</taxon>
        <taxon>Bacillati</taxon>
        <taxon>Actinomycetota</taxon>
        <taxon>Actinomycetes</taxon>
        <taxon>Streptosporangiales</taxon>
        <taxon>Streptosporangiaceae</taxon>
        <taxon>Nonomuraea</taxon>
    </lineage>
</organism>
<reference evidence="1" key="1">
    <citation type="submission" date="2016-04" db="EMBL/GenBank/DDBJ databases">
        <authorList>
            <person name="Evans L.H."/>
            <person name="Alamgir A."/>
            <person name="Owens N."/>
            <person name="Weber N.D."/>
            <person name="Virtaneva K."/>
            <person name="Barbian K."/>
            <person name="Babar A."/>
            <person name="Rosenke K."/>
        </authorList>
    </citation>
    <scope>NUCLEOTIDE SEQUENCE</scope>
    <source>
        <strain evidence="1">Nono1</strain>
    </source>
</reference>
<name>A0A1M4EDJ2_9ACTN</name>